<accession>A0ABN2LCV8</accession>
<keyword evidence="2" id="KW-1185">Reference proteome</keyword>
<reference evidence="1 2" key="1">
    <citation type="submission" date="2017-06" db="EMBL/GenBank/DDBJ databases">
        <title>Genome sequence of Bacillus sonorensis strain SRCM101395.</title>
        <authorList>
            <person name="Cho S.H."/>
        </authorList>
    </citation>
    <scope>NUCLEOTIDE SEQUENCE [LARGE SCALE GENOMIC DNA]</scope>
    <source>
        <strain evidence="1 2">SRCM101395</strain>
    </source>
</reference>
<evidence type="ECO:0000313" key="1">
    <source>
        <dbReference type="EMBL" id="ASB88921.1"/>
    </source>
</evidence>
<dbReference type="GeneID" id="92853637"/>
<dbReference type="EMBL" id="CP021920">
    <property type="protein sequence ID" value="ASB88921.1"/>
    <property type="molecule type" value="Genomic_DNA"/>
</dbReference>
<sequence length="124" mass="14389">MDNHYPVQIEQIIKALSKSWSLDSSSKWSKDNPAKGQCGVATLVVHDILGGEIKKTKLPDGWHFYNFINGKRYDLTLSQFKEDILYMDIPSNRDEAYSDTNEKQYKYLKQSVMNHLPFSNIESR</sequence>
<dbReference type="RefSeq" id="WP_006636194.1">
    <property type="nucleotide sequence ID" value="NZ_BORD01000012.1"/>
</dbReference>
<dbReference type="Pfam" id="PF24585">
    <property type="entry name" value="YunG"/>
    <property type="match status" value="1"/>
</dbReference>
<dbReference type="Proteomes" id="UP000196877">
    <property type="component" value="Chromosome"/>
</dbReference>
<protein>
    <recommendedName>
        <fullName evidence="3">YunG</fullName>
    </recommendedName>
</protein>
<name>A0ABN2LCV8_9BACI</name>
<gene>
    <name evidence="1" type="ORF">S101395_02413</name>
</gene>
<proteinExistence type="predicted"/>
<evidence type="ECO:0008006" key="3">
    <source>
        <dbReference type="Google" id="ProtNLM"/>
    </source>
</evidence>
<evidence type="ECO:0000313" key="2">
    <source>
        <dbReference type="Proteomes" id="UP000196877"/>
    </source>
</evidence>
<dbReference type="InterPro" id="IPR056238">
    <property type="entry name" value="YunG-like"/>
</dbReference>
<organism evidence="1 2">
    <name type="scientific">Bacillus sonorensis</name>
    <dbReference type="NCBI Taxonomy" id="119858"/>
    <lineage>
        <taxon>Bacteria</taxon>
        <taxon>Bacillati</taxon>
        <taxon>Bacillota</taxon>
        <taxon>Bacilli</taxon>
        <taxon>Bacillales</taxon>
        <taxon>Bacillaceae</taxon>
        <taxon>Bacillus</taxon>
    </lineage>
</organism>